<feature type="compositionally biased region" description="Low complexity" evidence="1">
    <location>
        <begin position="144"/>
        <end position="173"/>
    </location>
</feature>
<feature type="compositionally biased region" description="Low complexity" evidence="1">
    <location>
        <begin position="899"/>
        <end position="910"/>
    </location>
</feature>
<keyword evidence="3" id="KW-1185">Reference proteome</keyword>
<name>A0A8J6C7D9_DIALT</name>
<comment type="caution">
    <text evidence="2">The sequence shown here is derived from an EMBL/GenBank/DDBJ whole genome shotgun (WGS) entry which is preliminary data.</text>
</comment>
<feature type="compositionally biased region" description="Basic and acidic residues" evidence="1">
    <location>
        <begin position="654"/>
        <end position="675"/>
    </location>
</feature>
<feature type="region of interest" description="Disordered" evidence="1">
    <location>
        <begin position="722"/>
        <end position="793"/>
    </location>
</feature>
<dbReference type="Proteomes" id="UP000751190">
    <property type="component" value="Unassembled WGS sequence"/>
</dbReference>
<evidence type="ECO:0000313" key="2">
    <source>
        <dbReference type="EMBL" id="KAG8460926.1"/>
    </source>
</evidence>
<dbReference type="AlphaFoldDB" id="A0A8J6C7D9"/>
<feature type="region of interest" description="Disordered" evidence="1">
    <location>
        <begin position="899"/>
        <end position="950"/>
    </location>
</feature>
<dbReference type="EMBL" id="JAGTXO010000029">
    <property type="protein sequence ID" value="KAG8460926.1"/>
    <property type="molecule type" value="Genomic_DNA"/>
</dbReference>
<proteinExistence type="predicted"/>
<accession>A0A8J6C7D9</accession>
<gene>
    <name evidence="2" type="ORF">KFE25_010677</name>
</gene>
<feature type="region of interest" description="Disordered" evidence="1">
    <location>
        <begin position="628"/>
        <end position="684"/>
    </location>
</feature>
<evidence type="ECO:0000256" key="1">
    <source>
        <dbReference type="SAM" id="MobiDB-lite"/>
    </source>
</evidence>
<feature type="region of interest" description="Disordered" evidence="1">
    <location>
        <begin position="278"/>
        <end position="300"/>
    </location>
</feature>
<feature type="compositionally biased region" description="Basic and acidic residues" evidence="1">
    <location>
        <begin position="109"/>
        <end position="118"/>
    </location>
</feature>
<feature type="compositionally biased region" description="Low complexity" evidence="1">
    <location>
        <begin position="750"/>
        <end position="764"/>
    </location>
</feature>
<feature type="region of interest" description="Disordered" evidence="1">
    <location>
        <begin position="803"/>
        <end position="822"/>
    </location>
</feature>
<organism evidence="2 3">
    <name type="scientific">Diacronema lutheri</name>
    <name type="common">Unicellular marine alga</name>
    <name type="synonym">Monochrysis lutheri</name>
    <dbReference type="NCBI Taxonomy" id="2081491"/>
    <lineage>
        <taxon>Eukaryota</taxon>
        <taxon>Haptista</taxon>
        <taxon>Haptophyta</taxon>
        <taxon>Pavlovophyceae</taxon>
        <taxon>Pavlovales</taxon>
        <taxon>Pavlovaceae</taxon>
        <taxon>Diacronema</taxon>
    </lineage>
</organism>
<feature type="compositionally biased region" description="Polar residues" evidence="1">
    <location>
        <begin position="808"/>
        <end position="822"/>
    </location>
</feature>
<feature type="compositionally biased region" description="Low complexity" evidence="1">
    <location>
        <begin position="628"/>
        <end position="638"/>
    </location>
</feature>
<feature type="compositionally biased region" description="Low complexity" evidence="1">
    <location>
        <begin position="921"/>
        <end position="941"/>
    </location>
</feature>
<evidence type="ECO:0000313" key="3">
    <source>
        <dbReference type="Proteomes" id="UP000751190"/>
    </source>
</evidence>
<feature type="region of interest" description="Disordered" evidence="1">
    <location>
        <begin position="69"/>
        <end position="173"/>
    </location>
</feature>
<reference evidence="2" key="1">
    <citation type="submission" date="2021-05" db="EMBL/GenBank/DDBJ databases">
        <title>The genome of the haptophyte Pavlova lutheri (Diacronema luteri, Pavlovales) - a model for lipid biosynthesis in eukaryotic algae.</title>
        <authorList>
            <person name="Hulatt C.J."/>
            <person name="Posewitz M.C."/>
        </authorList>
    </citation>
    <scope>NUCLEOTIDE SEQUENCE</scope>
    <source>
        <strain evidence="2">NIVA-4/92</strain>
    </source>
</reference>
<protein>
    <submittedName>
        <fullName evidence="2">Uncharacterized protein</fullName>
    </submittedName>
</protein>
<sequence>MSLGQAATLAQLRKLARERPHDRALQQVLSLLLARAHGSVGPPIGAALGGADTDGGKELAAMLDQLLRTSASKSPRTRPARAFTPGHERGAAHAAVRPRAAVPPPNVDGARDGADARHASPASSSPLFVPRSASQRRRNRLAFTPPSASFAETSAEASASGDARSRSPPSSRAACAERAPAVAGRNAALYASASAARALGDAATAASDGGATGGVSPQLDAAALAVLPLLASGAQLAAALAAALRAPTGATASELRARAAACEASLLALARAEMADDEADADAARPTRRGGAPLDASGGGVRAERMPFRFSTLAPTLARALREQMRATAGARTGEPARCHSGDTAGDGFSVQGFSVQSPGAADWAAGLRAGTEPSLARAPAEPRGCARDDAGWQARAQPHAMAHAAAVEATEGAAAAAAARARAGGASCAAAADAAPTAAGGAAVTASGAPQPPERDEPLSRDELARLRIERLVVMQAAIGEAEDDAADAARAAARERGTLVRRVLAAEDAAVAAAARESEGRAQLAALQHALALAREEGEMHRRHAETAIWAAAGAAEPGGGGGAPVGRGGAQPSARAASRAQLVAALTAHAARADVAEAECEQLWLALDVAESHVLRMQEHVARAQGEQGARRAGGSSVVGGFCGPSDLGDGDAHGDDARTARADGAGRDSARGGDGGNGGGYDGYGALRQLEARRGTGGSSALEDGPIAALRARTPSLRLPSAHGAGRRDGHVFASLPTSPRRRASSLRPSPSGSPFGLRLEQQHLTPHGMPLAGDGAGPEPFARSRRSASVDLAATADWRAAAPSSTPRRLQRLSSEPANLGADGHGETGAAHGAHACDVARAWDEAALAAVDMADRSPRPDEVAAELARAKVAFADLSGEVVELRARLARATVTAGGTPPAAATASVESGRKPKRSSTFSFARSRAARGGSAPAGGAVQGAVRDL</sequence>